<proteinExistence type="predicted"/>
<comment type="caution">
    <text evidence="1">The sequence shown here is derived from an EMBL/GenBank/DDBJ whole genome shotgun (WGS) entry which is preliminary data.</text>
</comment>
<keyword evidence="2" id="KW-1185">Reference proteome</keyword>
<name>A0ABT6F8Y6_9BACT</name>
<accession>A0ABT6F8Y6</accession>
<dbReference type="Proteomes" id="UP001216907">
    <property type="component" value="Unassembled WGS sequence"/>
</dbReference>
<evidence type="ECO:0000313" key="1">
    <source>
        <dbReference type="EMBL" id="MDG3003853.1"/>
    </source>
</evidence>
<organism evidence="1 2">
    <name type="scientific">Paludisphaera mucosa</name>
    <dbReference type="NCBI Taxonomy" id="3030827"/>
    <lineage>
        <taxon>Bacteria</taxon>
        <taxon>Pseudomonadati</taxon>
        <taxon>Planctomycetota</taxon>
        <taxon>Planctomycetia</taxon>
        <taxon>Isosphaerales</taxon>
        <taxon>Isosphaeraceae</taxon>
        <taxon>Paludisphaera</taxon>
    </lineage>
</organism>
<gene>
    <name evidence="1" type="ORF">PZE19_08725</name>
</gene>
<sequence>MSQVHARPDGVLVLELEHVDLFMKRCREQYEALAECAAFVNWRRIERGYPAVLALCFHKSPPTAEGGRIGQVKVDAFDCG</sequence>
<evidence type="ECO:0000313" key="2">
    <source>
        <dbReference type="Proteomes" id="UP001216907"/>
    </source>
</evidence>
<dbReference type="RefSeq" id="WP_277860199.1">
    <property type="nucleotide sequence ID" value="NZ_JARRAG010000001.1"/>
</dbReference>
<reference evidence="1 2" key="1">
    <citation type="submission" date="2023-03" db="EMBL/GenBank/DDBJ databases">
        <title>Paludisphaera mucosa sp. nov. a novel planctomycete from northern fen.</title>
        <authorList>
            <person name="Ivanova A."/>
        </authorList>
    </citation>
    <scope>NUCLEOTIDE SEQUENCE [LARGE SCALE GENOMIC DNA]</scope>
    <source>
        <strain evidence="1 2">Pla2</strain>
    </source>
</reference>
<dbReference type="EMBL" id="JARRAG010000001">
    <property type="protein sequence ID" value="MDG3003853.1"/>
    <property type="molecule type" value="Genomic_DNA"/>
</dbReference>
<protein>
    <submittedName>
        <fullName evidence="1">Uncharacterized protein</fullName>
    </submittedName>
</protein>